<dbReference type="Pfam" id="PF00293">
    <property type="entry name" value="NUDIX"/>
    <property type="match status" value="1"/>
</dbReference>
<keyword evidence="2 3" id="KW-0378">Hydrolase</keyword>
<evidence type="ECO:0000313" key="6">
    <source>
        <dbReference type="Proteomes" id="UP000478546"/>
    </source>
</evidence>
<dbReference type="PRINTS" id="PR00502">
    <property type="entry name" value="NUDIXFAMILY"/>
</dbReference>
<accession>A0A6B2H6G7</accession>
<keyword evidence="6" id="KW-1185">Reference proteome</keyword>
<evidence type="ECO:0000313" key="5">
    <source>
        <dbReference type="EMBL" id="NDK56406.1"/>
    </source>
</evidence>
<name>A0A6B2H6G7_9BACT</name>
<dbReference type="PANTHER" id="PTHR43046">
    <property type="entry name" value="GDP-MANNOSE MANNOSYL HYDROLASE"/>
    <property type="match status" value="1"/>
</dbReference>
<dbReference type="PANTHER" id="PTHR43046:SF14">
    <property type="entry name" value="MUTT_NUDIX FAMILY PROTEIN"/>
    <property type="match status" value="1"/>
</dbReference>
<evidence type="ECO:0000256" key="2">
    <source>
        <dbReference type="ARBA" id="ARBA00022801"/>
    </source>
</evidence>
<proteinExistence type="inferred from homology"/>
<dbReference type="EMBL" id="JAAEAA010000012">
    <property type="protein sequence ID" value="NDK56406.1"/>
    <property type="molecule type" value="Genomic_DNA"/>
</dbReference>
<sequence>MSVLNPNAAAYADKVRVRVCGICIQDDKILLVRHQSTIKNKAFWAPPGGGLQVGESIDDCLKREVLEETGLEVEVVRFLFVNEFLKPPLQAVELFFEVHTVGGTIAKGTDPEATPEMQLIEEVTWKTKHEVREIPLADKHSILHHLYSFNDLMSMPHHFVQ</sequence>
<dbReference type="AlphaFoldDB" id="A0A6B2H6G7"/>
<evidence type="ECO:0000256" key="3">
    <source>
        <dbReference type="RuleBase" id="RU003476"/>
    </source>
</evidence>
<comment type="caution">
    <text evidence="5">The sequence shown here is derived from an EMBL/GenBank/DDBJ whole genome shotgun (WGS) entry which is preliminary data.</text>
</comment>
<dbReference type="InterPro" id="IPR015797">
    <property type="entry name" value="NUDIX_hydrolase-like_dom_sf"/>
</dbReference>
<evidence type="ECO:0000256" key="1">
    <source>
        <dbReference type="ARBA" id="ARBA00001946"/>
    </source>
</evidence>
<comment type="similarity">
    <text evidence="3">Belongs to the Nudix hydrolase family.</text>
</comment>
<dbReference type="RefSeq" id="WP_162346463.1">
    <property type="nucleotide sequence ID" value="NZ_JAAEAA010000012.1"/>
</dbReference>
<dbReference type="PROSITE" id="PS00893">
    <property type="entry name" value="NUDIX_BOX"/>
    <property type="match status" value="1"/>
</dbReference>
<dbReference type="InterPro" id="IPR020084">
    <property type="entry name" value="NUDIX_hydrolase_CS"/>
</dbReference>
<dbReference type="InterPro" id="IPR000086">
    <property type="entry name" value="NUDIX_hydrolase_dom"/>
</dbReference>
<dbReference type="Proteomes" id="UP000478546">
    <property type="component" value="Unassembled WGS sequence"/>
</dbReference>
<dbReference type="CDD" id="cd18880">
    <property type="entry name" value="NUDIX_ADPRase"/>
    <property type="match status" value="1"/>
</dbReference>
<protein>
    <submittedName>
        <fullName evidence="5">NUDIX hydrolase</fullName>
    </submittedName>
</protein>
<organism evidence="5 6">
    <name type="scientific">Pontibacter fetidus</name>
    <dbReference type="NCBI Taxonomy" id="2700082"/>
    <lineage>
        <taxon>Bacteria</taxon>
        <taxon>Pseudomonadati</taxon>
        <taxon>Bacteroidota</taxon>
        <taxon>Cytophagia</taxon>
        <taxon>Cytophagales</taxon>
        <taxon>Hymenobacteraceae</taxon>
        <taxon>Pontibacter</taxon>
    </lineage>
</organism>
<dbReference type="PROSITE" id="PS51462">
    <property type="entry name" value="NUDIX"/>
    <property type="match status" value="1"/>
</dbReference>
<evidence type="ECO:0000259" key="4">
    <source>
        <dbReference type="PROSITE" id="PS51462"/>
    </source>
</evidence>
<dbReference type="InterPro" id="IPR020476">
    <property type="entry name" value="Nudix_hydrolase"/>
</dbReference>
<gene>
    <name evidence="5" type="ORF">GWO68_10785</name>
</gene>
<comment type="cofactor">
    <cofactor evidence="1">
        <name>Mg(2+)</name>
        <dbReference type="ChEBI" id="CHEBI:18420"/>
    </cofactor>
</comment>
<reference evidence="5 6" key="1">
    <citation type="submission" date="2020-01" db="EMBL/GenBank/DDBJ databases">
        <authorList>
            <person name="Kim M.K."/>
        </authorList>
    </citation>
    <scope>NUCLEOTIDE SEQUENCE [LARGE SCALE GENOMIC DNA]</scope>
    <source>
        <strain evidence="5 6">BT213</strain>
    </source>
</reference>
<dbReference type="Gene3D" id="3.90.79.10">
    <property type="entry name" value="Nucleoside Triphosphate Pyrophosphohydrolase"/>
    <property type="match status" value="1"/>
</dbReference>
<dbReference type="SUPFAM" id="SSF55811">
    <property type="entry name" value="Nudix"/>
    <property type="match status" value="1"/>
</dbReference>
<feature type="domain" description="Nudix hydrolase" evidence="4">
    <location>
        <begin position="15"/>
        <end position="150"/>
    </location>
</feature>
<dbReference type="GO" id="GO:0016787">
    <property type="term" value="F:hydrolase activity"/>
    <property type="evidence" value="ECO:0007669"/>
    <property type="project" value="UniProtKB-KW"/>
</dbReference>